<dbReference type="SUPFAM" id="SSF53807">
    <property type="entry name" value="Helical backbone' metal receptor"/>
    <property type="match status" value="1"/>
</dbReference>
<dbReference type="PROSITE" id="PS50983">
    <property type="entry name" value="FE_B12_PBP"/>
    <property type="match status" value="1"/>
</dbReference>
<feature type="domain" description="Fe/B12 periplasmic-binding" evidence="3">
    <location>
        <begin position="42"/>
        <end position="296"/>
    </location>
</feature>
<evidence type="ECO:0000313" key="4">
    <source>
        <dbReference type="EMBL" id="PWW83283.1"/>
    </source>
</evidence>
<keyword evidence="5" id="KW-1185">Reference proteome</keyword>
<dbReference type="PROSITE" id="PS51257">
    <property type="entry name" value="PROKAR_LIPOPROTEIN"/>
    <property type="match status" value="1"/>
</dbReference>
<dbReference type="EMBL" id="PDNZ01000001">
    <property type="protein sequence ID" value="PWW83283.1"/>
    <property type="molecule type" value="Genomic_DNA"/>
</dbReference>
<protein>
    <submittedName>
        <fullName evidence="4">Cobalamin-binding protein</fullName>
    </submittedName>
</protein>
<gene>
    <name evidence="4" type="ORF">CR164_01635</name>
</gene>
<dbReference type="OrthoDB" id="9816357at2"/>
<dbReference type="PANTHER" id="PTHR30535:SF34">
    <property type="entry name" value="MOLYBDATE-BINDING PROTEIN MOLA"/>
    <property type="match status" value="1"/>
</dbReference>
<dbReference type="InterPro" id="IPR002491">
    <property type="entry name" value="ABC_transptr_periplasmic_BD"/>
</dbReference>
<proteinExistence type="predicted"/>
<feature type="chain" id="PRO_5016382946" evidence="2">
    <location>
        <begin position="29"/>
        <end position="296"/>
    </location>
</feature>
<reference evidence="5" key="1">
    <citation type="submission" date="2017-10" db="EMBL/GenBank/DDBJ databases">
        <authorList>
            <person name="Gaisin V.A."/>
            <person name="Rysina M.S."/>
            <person name="Grouzdev D.S."/>
        </authorList>
    </citation>
    <scope>NUCLEOTIDE SEQUENCE [LARGE SCALE GENOMIC DNA]</scope>
    <source>
        <strain evidence="5">V1</strain>
    </source>
</reference>
<accession>A0A317T969</accession>
<evidence type="ECO:0000256" key="2">
    <source>
        <dbReference type="SAM" id="SignalP"/>
    </source>
</evidence>
<dbReference type="CDD" id="cd01144">
    <property type="entry name" value="BtuF"/>
    <property type="match status" value="1"/>
</dbReference>
<name>A0A317T969_9CHLB</name>
<feature type="signal peptide" evidence="2">
    <location>
        <begin position="1"/>
        <end position="28"/>
    </location>
</feature>
<dbReference type="NCBIfam" id="NF038402">
    <property type="entry name" value="TroA_like"/>
    <property type="match status" value="1"/>
</dbReference>
<organism evidence="4 5">
    <name type="scientific">Prosthecochloris marina</name>
    <dbReference type="NCBI Taxonomy" id="2017681"/>
    <lineage>
        <taxon>Bacteria</taxon>
        <taxon>Pseudomonadati</taxon>
        <taxon>Chlorobiota</taxon>
        <taxon>Chlorobiia</taxon>
        <taxon>Chlorobiales</taxon>
        <taxon>Chlorobiaceae</taxon>
        <taxon>Prosthecochloris</taxon>
    </lineage>
</organism>
<dbReference type="PANTHER" id="PTHR30535">
    <property type="entry name" value="VITAMIN B12-BINDING PROTEIN"/>
    <property type="match status" value="1"/>
</dbReference>
<evidence type="ECO:0000256" key="1">
    <source>
        <dbReference type="ARBA" id="ARBA00022729"/>
    </source>
</evidence>
<dbReference type="Proteomes" id="UP000246278">
    <property type="component" value="Unassembled WGS sequence"/>
</dbReference>
<comment type="caution">
    <text evidence="4">The sequence shown here is derived from an EMBL/GenBank/DDBJ whole genome shotgun (WGS) entry which is preliminary data.</text>
</comment>
<dbReference type="GO" id="GO:0071281">
    <property type="term" value="P:cellular response to iron ion"/>
    <property type="evidence" value="ECO:0007669"/>
    <property type="project" value="TreeGrafter"/>
</dbReference>
<dbReference type="InterPro" id="IPR050902">
    <property type="entry name" value="ABC_Transporter_SBP"/>
</dbReference>
<evidence type="ECO:0000313" key="5">
    <source>
        <dbReference type="Proteomes" id="UP000246278"/>
    </source>
</evidence>
<dbReference type="RefSeq" id="WP_110022163.1">
    <property type="nucleotide sequence ID" value="NZ_PDNZ01000001.1"/>
</dbReference>
<dbReference type="AlphaFoldDB" id="A0A317T969"/>
<dbReference type="Gene3D" id="3.40.50.1980">
    <property type="entry name" value="Nitrogenase molybdenum iron protein domain"/>
    <property type="match status" value="2"/>
</dbReference>
<sequence length="296" mass="32398">MKSILKPCKSTFFLFILISVFLSGCGKAQKKETTGSSSGKPTIVSLAPSITEMIYAIGAEQQLIGRTSACDWPVDVKKVQVVGAFGQPSLEIITSLTPDLVVDIDLVDENMGEKITALGIGREHLSIHSPEDIPAALRKLGELTDNSEQADSLALTIEDGLENFRNVIDDTALPPKVYLEIWDDPLWTGGKNSYVSSLIAYAGGQNIGDAAEKEYFEVSPEWVIRQNPDIIACMYMSRESDVAAKIASRPGWEHIEAVKRQKIYDNFDNSVFLRPGPRVLEGIEQLRLIIGAAGKE</sequence>
<keyword evidence="1 2" id="KW-0732">Signal</keyword>
<evidence type="ECO:0000259" key="3">
    <source>
        <dbReference type="PROSITE" id="PS50983"/>
    </source>
</evidence>
<dbReference type="Pfam" id="PF01497">
    <property type="entry name" value="Peripla_BP_2"/>
    <property type="match status" value="1"/>
</dbReference>
<dbReference type="InterPro" id="IPR054828">
    <property type="entry name" value="Vit_B12_bind_prot"/>
</dbReference>